<dbReference type="PANTHER" id="PTHR43423:SF1">
    <property type="entry name" value="ABC TRANSPORTER I FAMILY MEMBER 17"/>
    <property type="match status" value="1"/>
</dbReference>
<evidence type="ECO:0000256" key="2">
    <source>
        <dbReference type="ARBA" id="ARBA00022592"/>
    </source>
</evidence>
<sequence length="289" mass="31651">MTTTTMNNVAMTEEVVDATPQNTAAPTETCGVPFVENPRMTARNVYVNYENGSKSAITDVSLDIGEKEVLAMIGPSGCGKSTFLRCLNRMNDTIPGCQVSGDIILDGEDIYHRDTEIVELRSQVGMVFQRPNPFPKSVYDNVAYGPRIHGLVDGKDELDGLVEQSLTRAGLWNEVKDRLDQPATGLSGGQQQRLCIARTIAVAPEVILMDEPCSALDPIATGIIEELIADLKKNFSIVIVTHSMQQAARVSDRTAYFHLGDLVEVNSTQKVFNDPEHKLTSDYINGRFG</sequence>
<comment type="caution">
    <text evidence="6">The sequence shown here is derived from an EMBL/GenBank/DDBJ whole genome shotgun (WGS) entry which is preliminary data.</text>
</comment>
<dbReference type="Gene3D" id="3.40.50.300">
    <property type="entry name" value="P-loop containing nucleotide triphosphate hydrolases"/>
    <property type="match status" value="1"/>
</dbReference>
<name>A0ABX3K5N1_9GAMM</name>
<dbReference type="InterPro" id="IPR027417">
    <property type="entry name" value="P-loop_NTPase"/>
</dbReference>
<dbReference type="SUPFAM" id="SSF52540">
    <property type="entry name" value="P-loop containing nucleoside triphosphate hydrolases"/>
    <property type="match status" value="1"/>
</dbReference>
<dbReference type="CDD" id="cd03260">
    <property type="entry name" value="ABC_PstB_phosphate_transporter"/>
    <property type="match status" value="1"/>
</dbReference>
<dbReference type="InterPro" id="IPR017871">
    <property type="entry name" value="ABC_transporter-like_CS"/>
</dbReference>
<keyword evidence="4 6" id="KW-0067">ATP-binding</keyword>
<accession>A0ABX3K5N1</accession>
<dbReference type="PROSITE" id="PS00211">
    <property type="entry name" value="ABC_TRANSPORTER_1"/>
    <property type="match status" value="1"/>
</dbReference>
<dbReference type="Pfam" id="PF00005">
    <property type="entry name" value="ABC_tran"/>
    <property type="match status" value="1"/>
</dbReference>
<dbReference type="SMART" id="SM00382">
    <property type="entry name" value="AAA"/>
    <property type="match status" value="1"/>
</dbReference>
<reference evidence="6 7" key="1">
    <citation type="journal article" date="2017" name="Genome Announc.">
        <title>Draft Genome Sequences of Salinivibrio proteolyticus, Salinivibrio sharmensis, Salinivibrio siamensis, Salinivibrio costicola subsp. alcaliphilus, Salinivibrio costicola subsp. vallismortis, and 29 New Isolates Belonging to the Genus Salinivibrio.</title>
        <authorList>
            <person name="Lopez-Hermoso C."/>
            <person name="de la Haba R.R."/>
            <person name="Sanchez-Porro C."/>
            <person name="Bayliss S.C."/>
            <person name="Feil E.J."/>
            <person name="Ventosa A."/>
        </authorList>
    </citation>
    <scope>NUCLEOTIDE SEQUENCE [LARGE SCALE GENOMIC DNA]</scope>
    <source>
        <strain evidence="6 7">JCM 14472</strain>
    </source>
</reference>
<feature type="domain" description="ABC transporter" evidence="5">
    <location>
        <begin position="40"/>
        <end position="284"/>
    </location>
</feature>
<evidence type="ECO:0000313" key="6">
    <source>
        <dbReference type="EMBL" id="OOE80620.1"/>
    </source>
</evidence>
<keyword evidence="1" id="KW-0813">Transport</keyword>
<evidence type="ECO:0000256" key="4">
    <source>
        <dbReference type="ARBA" id="ARBA00022840"/>
    </source>
</evidence>
<organism evidence="6 7">
    <name type="scientific">Salinivibrio siamensis</name>
    <dbReference type="NCBI Taxonomy" id="414286"/>
    <lineage>
        <taxon>Bacteria</taxon>
        <taxon>Pseudomonadati</taxon>
        <taxon>Pseudomonadota</taxon>
        <taxon>Gammaproteobacteria</taxon>
        <taxon>Vibrionales</taxon>
        <taxon>Vibrionaceae</taxon>
        <taxon>Salinivibrio</taxon>
    </lineage>
</organism>
<dbReference type="EMBL" id="MUFB01000035">
    <property type="protein sequence ID" value="OOE80620.1"/>
    <property type="molecule type" value="Genomic_DNA"/>
</dbReference>
<dbReference type="Proteomes" id="UP000189410">
    <property type="component" value="Unassembled WGS sequence"/>
</dbReference>
<keyword evidence="3" id="KW-0547">Nucleotide-binding</keyword>
<keyword evidence="7" id="KW-1185">Reference proteome</keyword>
<evidence type="ECO:0000259" key="5">
    <source>
        <dbReference type="PROSITE" id="PS50893"/>
    </source>
</evidence>
<evidence type="ECO:0000256" key="3">
    <source>
        <dbReference type="ARBA" id="ARBA00022741"/>
    </source>
</evidence>
<dbReference type="InterPro" id="IPR003593">
    <property type="entry name" value="AAA+_ATPase"/>
</dbReference>
<dbReference type="InterPro" id="IPR005670">
    <property type="entry name" value="PstB-like"/>
</dbReference>
<gene>
    <name evidence="6" type="ORF">BZG73_14480</name>
</gene>
<evidence type="ECO:0000313" key="7">
    <source>
        <dbReference type="Proteomes" id="UP000189410"/>
    </source>
</evidence>
<dbReference type="PANTHER" id="PTHR43423">
    <property type="entry name" value="ABC TRANSPORTER I FAMILY MEMBER 17"/>
    <property type="match status" value="1"/>
</dbReference>
<dbReference type="PROSITE" id="PS50893">
    <property type="entry name" value="ABC_TRANSPORTER_2"/>
    <property type="match status" value="1"/>
</dbReference>
<dbReference type="InterPro" id="IPR003439">
    <property type="entry name" value="ABC_transporter-like_ATP-bd"/>
</dbReference>
<protein>
    <submittedName>
        <fullName evidence="6">Phosphate ABC transporter ATP-binding protein</fullName>
    </submittedName>
</protein>
<keyword evidence="2" id="KW-0592">Phosphate transport</keyword>
<evidence type="ECO:0000256" key="1">
    <source>
        <dbReference type="ARBA" id="ARBA00022448"/>
    </source>
</evidence>
<proteinExistence type="predicted"/>
<dbReference type="GO" id="GO:0005524">
    <property type="term" value="F:ATP binding"/>
    <property type="evidence" value="ECO:0007669"/>
    <property type="project" value="UniProtKB-KW"/>
</dbReference>
<dbReference type="NCBIfam" id="TIGR00972">
    <property type="entry name" value="3a0107s01c2"/>
    <property type="match status" value="1"/>
</dbReference>